<dbReference type="VEuPathDB" id="VectorBase:HLOH_056005"/>
<comment type="caution">
    <text evidence="1">The sequence shown here is derived from an EMBL/GenBank/DDBJ whole genome shotgun (WGS) entry which is preliminary data.</text>
</comment>
<evidence type="ECO:0000313" key="2">
    <source>
        <dbReference type="Proteomes" id="UP000821853"/>
    </source>
</evidence>
<organism evidence="1 2">
    <name type="scientific">Haemaphysalis longicornis</name>
    <name type="common">Bush tick</name>
    <dbReference type="NCBI Taxonomy" id="44386"/>
    <lineage>
        <taxon>Eukaryota</taxon>
        <taxon>Metazoa</taxon>
        <taxon>Ecdysozoa</taxon>
        <taxon>Arthropoda</taxon>
        <taxon>Chelicerata</taxon>
        <taxon>Arachnida</taxon>
        <taxon>Acari</taxon>
        <taxon>Parasitiformes</taxon>
        <taxon>Ixodida</taxon>
        <taxon>Ixodoidea</taxon>
        <taxon>Ixodidae</taxon>
        <taxon>Haemaphysalinae</taxon>
        <taxon>Haemaphysalis</taxon>
    </lineage>
</organism>
<dbReference type="OrthoDB" id="10061868at2759"/>
<name>A0A9J6GCG6_HAELO</name>
<accession>A0A9J6GCG6</accession>
<reference evidence="1 2" key="1">
    <citation type="journal article" date="2020" name="Cell">
        <title>Large-Scale Comparative Analyses of Tick Genomes Elucidate Their Genetic Diversity and Vector Capacities.</title>
        <authorList>
            <consortium name="Tick Genome and Microbiome Consortium (TIGMIC)"/>
            <person name="Jia N."/>
            <person name="Wang J."/>
            <person name="Shi W."/>
            <person name="Du L."/>
            <person name="Sun Y."/>
            <person name="Zhan W."/>
            <person name="Jiang J.F."/>
            <person name="Wang Q."/>
            <person name="Zhang B."/>
            <person name="Ji P."/>
            <person name="Bell-Sakyi L."/>
            <person name="Cui X.M."/>
            <person name="Yuan T.T."/>
            <person name="Jiang B.G."/>
            <person name="Yang W.F."/>
            <person name="Lam T.T."/>
            <person name="Chang Q.C."/>
            <person name="Ding S.J."/>
            <person name="Wang X.J."/>
            <person name="Zhu J.G."/>
            <person name="Ruan X.D."/>
            <person name="Zhao L."/>
            <person name="Wei J.T."/>
            <person name="Ye R.Z."/>
            <person name="Que T.C."/>
            <person name="Du C.H."/>
            <person name="Zhou Y.H."/>
            <person name="Cheng J.X."/>
            <person name="Dai P.F."/>
            <person name="Guo W.B."/>
            <person name="Han X.H."/>
            <person name="Huang E.J."/>
            <person name="Li L.F."/>
            <person name="Wei W."/>
            <person name="Gao Y.C."/>
            <person name="Liu J.Z."/>
            <person name="Shao H.Z."/>
            <person name="Wang X."/>
            <person name="Wang C.C."/>
            <person name="Yang T.C."/>
            <person name="Huo Q.B."/>
            <person name="Li W."/>
            <person name="Chen H.Y."/>
            <person name="Chen S.E."/>
            <person name="Zhou L.G."/>
            <person name="Ni X.B."/>
            <person name="Tian J.H."/>
            <person name="Sheng Y."/>
            <person name="Liu T."/>
            <person name="Pan Y.S."/>
            <person name="Xia L.Y."/>
            <person name="Li J."/>
            <person name="Zhao F."/>
            <person name="Cao W.C."/>
        </authorList>
    </citation>
    <scope>NUCLEOTIDE SEQUENCE [LARGE SCALE GENOMIC DNA]</scope>
    <source>
        <strain evidence="1">HaeL-2018</strain>
    </source>
</reference>
<dbReference type="Proteomes" id="UP000821853">
    <property type="component" value="Chromosome 4"/>
</dbReference>
<evidence type="ECO:0000313" key="1">
    <source>
        <dbReference type="EMBL" id="KAH9372489.1"/>
    </source>
</evidence>
<keyword evidence="2" id="KW-1185">Reference proteome</keyword>
<dbReference type="EMBL" id="JABSTR010000006">
    <property type="protein sequence ID" value="KAH9372489.1"/>
    <property type="molecule type" value="Genomic_DNA"/>
</dbReference>
<proteinExistence type="predicted"/>
<sequence length="173" mass="19512">MANPVKTSSDTVGLRKVYDYVLVNKRGIEILGLKKSSFSSMLGDIFLRALPHEIVVQYHRTCAAQVSAQRTDASQEKTDLDRLLTFLGMELESLEKSNFKTTKGHEDIPGHNASISVTTMRHRPYCTNHSNKTAESCAFCKYTQHLAEICRADISLQQKKQLLAKGMRCFRCI</sequence>
<protein>
    <submittedName>
        <fullName evidence="1">Uncharacterized protein</fullName>
    </submittedName>
</protein>
<gene>
    <name evidence="1" type="ORF">HPB48_021790</name>
</gene>
<dbReference type="AlphaFoldDB" id="A0A9J6GCG6"/>